<organism evidence="4">
    <name type="scientific">Naegleria gruberi</name>
    <name type="common">Amoeba</name>
    <dbReference type="NCBI Taxonomy" id="5762"/>
    <lineage>
        <taxon>Eukaryota</taxon>
        <taxon>Discoba</taxon>
        <taxon>Heterolobosea</taxon>
        <taxon>Tetramitia</taxon>
        <taxon>Eutetramitia</taxon>
        <taxon>Vahlkampfiidae</taxon>
        <taxon>Naegleria</taxon>
    </lineage>
</organism>
<dbReference type="KEGG" id="ngr:NAEGRDRAFT_75637"/>
<dbReference type="PROSITE" id="PS00463">
    <property type="entry name" value="ZN2_CY6_FUNGAL_1"/>
    <property type="match status" value="1"/>
</dbReference>
<dbReference type="EMBL" id="GG738927">
    <property type="protein sequence ID" value="EFC36639.1"/>
    <property type="molecule type" value="Genomic_DNA"/>
</dbReference>
<dbReference type="Gene3D" id="4.10.240.10">
    <property type="entry name" value="Zn(2)-C6 fungal-type DNA-binding domain"/>
    <property type="match status" value="1"/>
</dbReference>
<dbReference type="VEuPathDB" id="AmoebaDB:NAEGRDRAFT_75637"/>
<dbReference type="GeneID" id="8859959"/>
<dbReference type="GO" id="GO:0008270">
    <property type="term" value="F:zinc ion binding"/>
    <property type="evidence" value="ECO:0007669"/>
    <property type="project" value="InterPro"/>
</dbReference>
<dbReference type="Pfam" id="PF00172">
    <property type="entry name" value="Zn_clus"/>
    <property type="match status" value="1"/>
</dbReference>
<protein>
    <submittedName>
        <fullName evidence="3">Predicted protein</fullName>
    </submittedName>
</protein>
<feature type="compositionally biased region" description="Low complexity" evidence="1">
    <location>
        <begin position="1"/>
        <end position="11"/>
    </location>
</feature>
<evidence type="ECO:0000313" key="4">
    <source>
        <dbReference type="Proteomes" id="UP000006671"/>
    </source>
</evidence>
<keyword evidence="4" id="KW-1185">Reference proteome</keyword>
<evidence type="ECO:0000259" key="2">
    <source>
        <dbReference type="PROSITE" id="PS50048"/>
    </source>
</evidence>
<feature type="region of interest" description="Disordered" evidence="1">
    <location>
        <begin position="1"/>
        <end position="26"/>
    </location>
</feature>
<reference evidence="3 4" key="1">
    <citation type="journal article" date="2010" name="Cell">
        <title>The genome of Naegleria gruberi illuminates early eukaryotic versatility.</title>
        <authorList>
            <person name="Fritz-Laylin L.K."/>
            <person name="Prochnik S.E."/>
            <person name="Ginger M.L."/>
            <person name="Dacks J.B."/>
            <person name="Carpenter M.L."/>
            <person name="Field M.C."/>
            <person name="Kuo A."/>
            <person name="Paredez A."/>
            <person name="Chapman J."/>
            <person name="Pham J."/>
            <person name="Shu S."/>
            <person name="Neupane R."/>
            <person name="Cipriano M."/>
            <person name="Mancuso J."/>
            <person name="Tu H."/>
            <person name="Salamov A."/>
            <person name="Lindquist E."/>
            <person name="Shapiro H."/>
            <person name="Lucas S."/>
            <person name="Grigoriev I.V."/>
            <person name="Cande W.Z."/>
            <person name="Fulton C."/>
            <person name="Rokhsar D.S."/>
            <person name="Dawson S.C."/>
        </authorList>
    </citation>
    <scope>NUCLEOTIDE SEQUENCE [LARGE SCALE GENOMIC DNA]</scope>
    <source>
        <strain evidence="3 4">NEG-M</strain>
    </source>
</reference>
<gene>
    <name evidence="3" type="ORF">NAEGRDRAFT_75637</name>
</gene>
<dbReference type="InterPro" id="IPR001138">
    <property type="entry name" value="Zn2Cys6_DnaBD"/>
</dbReference>
<dbReference type="InterPro" id="IPR036864">
    <property type="entry name" value="Zn2-C6_fun-type_DNA-bd_sf"/>
</dbReference>
<dbReference type="AlphaFoldDB" id="D2W2M0"/>
<proteinExistence type="predicted"/>
<name>D2W2M0_NAEGR</name>
<accession>D2W2M0</accession>
<sequence>MQQDSSSNSSNDENKSPPPTSSSAFVTSSSEAGLEANLSPISCICCRKAHKRCDRKFPSCSKCIQRGVDCFYNEPKKRGKASETYRQKKRIKQDGTELKQIVHYYYSYMAGGYPIIVKAKLEYFIDEYLTQIENNDEFTVEKNQYITSEQELNAIYSFFLAIKGIYFQLNANLPKASETISMCEEYLGKLLTKSMQFYIYAACQMVAVYYSGAGDLSKVRFYDTMVNYYLNGNEKTVFDKYEENMRKRMTCLSKSSTDFLDEYSGFFKKMPTFFEHSVARKLQDLLLPGTLEYLQVAPKTLEGYAFFKKVTEFTYRVMGQYHNDIIKEMKDCHTNDFFKFEQVHKTIMYFGFHLYYLNAIPYITPQLEEVALKITVSTESEYFNYAIPEVLISVKGAAQVHLDICKEIESGKRQNNSTLQTDGKILTLDYYSVLEKDVNALTSLQKKYPNRVADLCEDLLANMRNLLRAHNERLIRFSTQFIEENDLEPIANNEHCNSDCYSDQSNDLTRSDETVNCTEGPAKWNSLIHYLEAIDGELGNVSGNNSTTENTDFIPSNDNELDLDQFII</sequence>
<dbReference type="OrthoDB" id="9930022at2759"/>
<dbReference type="CDD" id="cd00067">
    <property type="entry name" value="GAL4"/>
    <property type="match status" value="1"/>
</dbReference>
<feature type="domain" description="Zn(2)-C6 fungal-type" evidence="2">
    <location>
        <begin position="42"/>
        <end position="72"/>
    </location>
</feature>
<dbReference type="Proteomes" id="UP000006671">
    <property type="component" value="Unassembled WGS sequence"/>
</dbReference>
<evidence type="ECO:0000313" key="3">
    <source>
        <dbReference type="EMBL" id="EFC36639.1"/>
    </source>
</evidence>
<dbReference type="RefSeq" id="XP_002669383.1">
    <property type="nucleotide sequence ID" value="XM_002669337.1"/>
</dbReference>
<dbReference type="InParanoid" id="D2W2M0"/>
<dbReference type="SUPFAM" id="SSF57701">
    <property type="entry name" value="Zn2/Cys6 DNA-binding domain"/>
    <property type="match status" value="1"/>
</dbReference>
<evidence type="ECO:0000256" key="1">
    <source>
        <dbReference type="SAM" id="MobiDB-lite"/>
    </source>
</evidence>
<dbReference type="SMART" id="SM00066">
    <property type="entry name" value="GAL4"/>
    <property type="match status" value="1"/>
</dbReference>
<dbReference type="PROSITE" id="PS50048">
    <property type="entry name" value="ZN2_CY6_FUNGAL_2"/>
    <property type="match status" value="1"/>
</dbReference>
<dbReference type="GO" id="GO:0000981">
    <property type="term" value="F:DNA-binding transcription factor activity, RNA polymerase II-specific"/>
    <property type="evidence" value="ECO:0007669"/>
    <property type="project" value="InterPro"/>
</dbReference>